<dbReference type="EMBL" id="LR796637">
    <property type="protein sequence ID" value="CAB4156140.1"/>
    <property type="molecule type" value="Genomic_DNA"/>
</dbReference>
<name>A0A6J5N935_9CAUD</name>
<protein>
    <submittedName>
        <fullName evidence="1">Uncharacterized protein</fullName>
    </submittedName>
</protein>
<evidence type="ECO:0000313" key="1">
    <source>
        <dbReference type="EMBL" id="CAB4156140.1"/>
    </source>
</evidence>
<organism evidence="1">
    <name type="scientific">uncultured Caudovirales phage</name>
    <dbReference type="NCBI Taxonomy" id="2100421"/>
    <lineage>
        <taxon>Viruses</taxon>
        <taxon>Duplodnaviria</taxon>
        <taxon>Heunggongvirae</taxon>
        <taxon>Uroviricota</taxon>
        <taxon>Caudoviricetes</taxon>
        <taxon>Peduoviridae</taxon>
        <taxon>Maltschvirus</taxon>
        <taxon>Maltschvirus maltsch</taxon>
    </lineage>
</organism>
<reference evidence="1" key="1">
    <citation type="submission" date="2020-04" db="EMBL/GenBank/DDBJ databases">
        <authorList>
            <person name="Chiriac C."/>
            <person name="Salcher M."/>
            <person name="Ghai R."/>
            <person name="Kavagutti S V."/>
        </authorList>
    </citation>
    <scope>NUCLEOTIDE SEQUENCE</scope>
</reference>
<gene>
    <name evidence="1" type="ORF">UFOVP655_37</name>
</gene>
<proteinExistence type="predicted"/>
<sequence length="71" mass="8299">MPNYPGYRKGTSMISNYLIDELCRQAQVPQKLVTEIKITPRYVYFTLIHEMTDTIKVSIPVCSCQREEKND</sequence>
<accession>A0A6J5N935</accession>